<evidence type="ECO:0000256" key="1">
    <source>
        <dbReference type="SAM" id="Phobius"/>
    </source>
</evidence>
<dbReference type="EMBL" id="FNTH01000001">
    <property type="protein sequence ID" value="SEB93967.1"/>
    <property type="molecule type" value="Genomic_DNA"/>
</dbReference>
<protein>
    <submittedName>
        <fullName evidence="2">Uncharacterized protein</fullName>
    </submittedName>
</protein>
<name>A0A1H4NFF4_9BRAD</name>
<keyword evidence="1" id="KW-0812">Transmembrane</keyword>
<keyword evidence="1" id="KW-1133">Transmembrane helix</keyword>
<dbReference type="Proteomes" id="UP000198992">
    <property type="component" value="Unassembled WGS sequence"/>
</dbReference>
<evidence type="ECO:0000313" key="2">
    <source>
        <dbReference type="EMBL" id="SEB93967.1"/>
    </source>
</evidence>
<organism evidence="2 3">
    <name type="scientific">Bradyrhizobium erythrophlei</name>
    <dbReference type="NCBI Taxonomy" id="1437360"/>
    <lineage>
        <taxon>Bacteria</taxon>
        <taxon>Pseudomonadati</taxon>
        <taxon>Pseudomonadota</taxon>
        <taxon>Alphaproteobacteria</taxon>
        <taxon>Hyphomicrobiales</taxon>
        <taxon>Nitrobacteraceae</taxon>
        <taxon>Bradyrhizobium</taxon>
    </lineage>
</organism>
<sequence length="42" mass="4550">MQDDYEIFRDAELWLAAGLSCAPALLIAAVMIASLIQPQFPG</sequence>
<dbReference type="AlphaFoldDB" id="A0A1H4NFF4"/>
<dbReference type="RefSeq" id="WP_276327607.1">
    <property type="nucleotide sequence ID" value="NZ_FNTH01000001.1"/>
</dbReference>
<reference evidence="2 3" key="1">
    <citation type="submission" date="2016-10" db="EMBL/GenBank/DDBJ databases">
        <authorList>
            <person name="de Groot N.N."/>
        </authorList>
    </citation>
    <scope>NUCLEOTIDE SEQUENCE [LARGE SCALE GENOMIC DNA]</scope>
    <source>
        <strain evidence="2 3">MT12</strain>
    </source>
</reference>
<feature type="transmembrane region" description="Helical" evidence="1">
    <location>
        <begin position="13"/>
        <end position="36"/>
    </location>
</feature>
<gene>
    <name evidence="2" type="ORF">SAMN05444164_0616</name>
</gene>
<proteinExistence type="predicted"/>
<keyword evidence="1" id="KW-0472">Membrane</keyword>
<accession>A0A1H4NFF4</accession>
<evidence type="ECO:0000313" key="3">
    <source>
        <dbReference type="Proteomes" id="UP000198992"/>
    </source>
</evidence>